<dbReference type="AlphaFoldDB" id="A0A1V6UC22"/>
<feature type="region of interest" description="Disordered" evidence="1">
    <location>
        <begin position="527"/>
        <end position="552"/>
    </location>
</feature>
<sequence>MTPIHPSRPLYGLDTSRGNLAAIQGKRVPDEPTSQPARLCVVRGIRTHDGFAQELHGRLPEFTRALNARAIMSNRVPNMESPDDFPYCFWHPDIPTEQTLRDLLERYPGNDLLRFQVGRACAAVGYTSLYLELELLPDVAIAEEARDNRTSGQAIYESIIDSPIRWKCMDDYNRCLHAPLRAGAHLNGDTCVRSMLDKTLPVGDSIFLVVPCPMFDITEDWCLDAEGTLPGARPVDPETVRLLCEPLPADLPTVDKDLLILMAAWSGNIDRYARLRRPTMIRGELPCIVRGIYHHPFFAKWWLKQETSLQSIRQAIYARLILNNDLSWLNDKTPDTDLPVLIWFPKVAHKATYTELARLRPSMTPQIARACINANYQELYDSLDVTPDIFIWRAAEESTNGHYLQQIEQKAMELGLDQAELSVTDVSDPEFAYMWPQRPDVTDTWPMAVLTQEIYSAVSQDLTVVREITIDQIGFEPEGDTMPSVVERILLNVCLADPSIRPSAPFEMLHLGEVYLDAPYVQSEEDRKMVGLRPNPRRPRAGYRGRGRGRRG</sequence>
<dbReference type="STRING" id="36646.A0A1V6UC22"/>
<evidence type="ECO:0000313" key="3">
    <source>
        <dbReference type="Proteomes" id="UP000191500"/>
    </source>
</evidence>
<organism evidence="2 3">
    <name type="scientific">Penicillium coprophilum</name>
    <dbReference type="NCBI Taxonomy" id="36646"/>
    <lineage>
        <taxon>Eukaryota</taxon>
        <taxon>Fungi</taxon>
        <taxon>Dikarya</taxon>
        <taxon>Ascomycota</taxon>
        <taxon>Pezizomycotina</taxon>
        <taxon>Eurotiomycetes</taxon>
        <taxon>Eurotiomycetidae</taxon>
        <taxon>Eurotiales</taxon>
        <taxon>Aspergillaceae</taxon>
        <taxon>Penicillium</taxon>
    </lineage>
</organism>
<proteinExistence type="predicted"/>
<accession>A0A1V6UC22</accession>
<comment type="caution">
    <text evidence="2">The sequence shown here is derived from an EMBL/GenBank/DDBJ whole genome shotgun (WGS) entry which is preliminary data.</text>
</comment>
<dbReference type="EMBL" id="MDDG01000012">
    <property type="protein sequence ID" value="OQE36002.1"/>
    <property type="molecule type" value="Genomic_DNA"/>
</dbReference>
<name>A0A1V6UC22_9EURO</name>
<evidence type="ECO:0000313" key="2">
    <source>
        <dbReference type="EMBL" id="OQE36002.1"/>
    </source>
</evidence>
<protein>
    <submittedName>
        <fullName evidence="2">Uncharacterized protein</fullName>
    </submittedName>
</protein>
<gene>
    <name evidence="2" type="ORF">PENCOP_c012G08868</name>
</gene>
<evidence type="ECO:0000256" key="1">
    <source>
        <dbReference type="SAM" id="MobiDB-lite"/>
    </source>
</evidence>
<feature type="compositionally biased region" description="Basic residues" evidence="1">
    <location>
        <begin position="535"/>
        <end position="552"/>
    </location>
</feature>
<dbReference type="Proteomes" id="UP000191500">
    <property type="component" value="Unassembled WGS sequence"/>
</dbReference>
<reference evidence="3" key="1">
    <citation type="journal article" date="2017" name="Nat. Microbiol.">
        <title>Global analysis of biosynthetic gene clusters reveals vast potential of secondary metabolite production in Penicillium species.</title>
        <authorList>
            <person name="Nielsen J.C."/>
            <person name="Grijseels S."/>
            <person name="Prigent S."/>
            <person name="Ji B."/>
            <person name="Dainat J."/>
            <person name="Nielsen K.F."/>
            <person name="Frisvad J.C."/>
            <person name="Workman M."/>
            <person name="Nielsen J."/>
        </authorList>
    </citation>
    <scope>NUCLEOTIDE SEQUENCE [LARGE SCALE GENOMIC DNA]</scope>
    <source>
        <strain evidence="3">IBT 31321</strain>
    </source>
</reference>
<keyword evidence="3" id="KW-1185">Reference proteome</keyword>